<comment type="similarity">
    <text evidence="2">Belongs to the WD repeat EMAP family.</text>
</comment>
<feature type="repeat" description="WD" evidence="8">
    <location>
        <begin position="749"/>
        <end position="784"/>
    </location>
</feature>
<feature type="domain" description="EML-like second beta-propeller" evidence="12">
    <location>
        <begin position="515"/>
        <end position="783"/>
    </location>
</feature>
<dbReference type="PROSITE" id="PS50294">
    <property type="entry name" value="WD_REPEATS_REGION"/>
    <property type="match status" value="3"/>
</dbReference>
<evidence type="ECO:0000256" key="5">
    <source>
        <dbReference type="ARBA" id="ARBA00022701"/>
    </source>
</evidence>
<accession>A0A2Y9LDT2</accession>
<dbReference type="Gene3D" id="2.130.10.10">
    <property type="entry name" value="YVTN repeat-like/Quinoprotein amine dehydrogenase"/>
    <property type="match status" value="2"/>
</dbReference>
<dbReference type="CTD" id="24139"/>
<dbReference type="GO" id="GO:0000226">
    <property type="term" value="P:microtubule cytoskeleton organization"/>
    <property type="evidence" value="ECO:0007669"/>
    <property type="project" value="TreeGrafter"/>
</dbReference>
<feature type="repeat" description="WD" evidence="8">
    <location>
        <begin position="591"/>
        <end position="632"/>
    </location>
</feature>
<keyword evidence="4 8" id="KW-0853">WD repeat</keyword>
<dbReference type="CDD" id="cd21948">
    <property type="entry name" value="TD_EMAP2"/>
    <property type="match status" value="1"/>
</dbReference>
<dbReference type="PANTHER" id="PTHR13720:SF50">
    <property type="entry name" value="ECHINODERM MICROTUBULE-ASSOCIATED PROTEIN-LIKE 2"/>
    <property type="match status" value="1"/>
</dbReference>
<dbReference type="GO" id="GO:0005874">
    <property type="term" value="C:microtubule"/>
    <property type="evidence" value="ECO:0007669"/>
    <property type="project" value="UniProtKB-KW"/>
</dbReference>
<dbReference type="InterPro" id="IPR055442">
    <property type="entry name" value="Beta-prop_EML-like_2nd"/>
</dbReference>
<dbReference type="SMART" id="SM00320">
    <property type="entry name" value="WD40"/>
    <property type="match status" value="11"/>
</dbReference>
<protein>
    <submittedName>
        <fullName evidence="14">Echinoderm microtubule-associated protein-like 2 isoform X3</fullName>
    </submittedName>
</protein>
<dbReference type="Pfam" id="PF23414">
    <property type="entry name" value="Beta-prop_EML_2"/>
    <property type="match status" value="1"/>
</dbReference>
<feature type="coiled-coil region" evidence="9">
    <location>
        <begin position="7"/>
        <end position="48"/>
    </location>
</feature>
<keyword evidence="6" id="KW-0677">Repeat</keyword>
<dbReference type="AlphaFoldDB" id="A0A2Y9LDT2"/>
<feature type="domain" description="EML-like first beta-propeller" evidence="11">
    <location>
        <begin position="232"/>
        <end position="498"/>
    </location>
</feature>
<feature type="repeat" description="WD" evidence="8">
    <location>
        <begin position="508"/>
        <end position="549"/>
    </location>
</feature>
<keyword evidence="9" id="KW-0175">Coiled coil</keyword>
<feature type="repeat" description="WD" evidence="8">
    <location>
        <begin position="425"/>
        <end position="456"/>
    </location>
</feature>
<dbReference type="Pfam" id="PF23409">
    <property type="entry name" value="Beta-prop_EML"/>
    <property type="match status" value="1"/>
</dbReference>
<evidence type="ECO:0000256" key="2">
    <source>
        <dbReference type="ARBA" id="ARBA00006489"/>
    </source>
</evidence>
<gene>
    <name evidence="14" type="primary">LOC111160695</name>
</gene>
<keyword evidence="5" id="KW-0493">Microtubule</keyword>
<dbReference type="FunFam" id="2.130.10.10:FF:000011">
    <property type="entry name" value="Echinoderm microtubule-associated protein-like 2 isoform 1"/>
    <property type="match status" value="1"/>
</dbReference>
<dbReference type="InterPro" id="IPR055439">
    <property type="entry name" value="Beta-prop_EML_1st"/>
</dbReference>
<comment type="subcellular location">
    <subcellularLocation>
        <location evidence="1">Cytoplasm</location>
        <location evidence="1">Cytoskeleton</location>
    </subcellularLocation>
</comment>
<name>A0A2Y9LDT2_ENHLU</name>
<feature type="repeat" description="WD" evidence="8">
    <location>
        <begin position="637"/>
        <end position="678"/>
    </location>
</feature>
<dbReference type="InterPro" id="IPR011047">
    <property type="entry name" value="Quinoprotein_ADH-like_sf"/>
</dbReference>
<evidence type="ECO:0000313" key="14">
    <source>
        <dbReference type="RefSeq" id="XP_022379705.1"/>
    </source>
</evidence>
<feature type="compositionally biased region" description="Polar residues" evidence="10">
    <location>
        <begin position="92"/>
        <end position="106"/>
    </location>
</feature>
<dbReference type="PANTHER" id="PTHR13720">
    <property type="entry name" value="WD-40 REPEAT PROTEIN"/>
    <property type="match status" value="1"/>
</dbReference>
<evidence type="ECO:0000256" key="1">
    <source>
        <dbReference type="ARBA" id="ARBA00004245"/>
    </source>
</evidence>
<dbReference type="SUPFAM" id="SSF50998">
    <property type="entry name" value="Quinoprotein alcohol dehydrogenase-like"/>
    <property type="match status" value="2"/>
</dbReference>
<organism evidence="13 14">
    <name type="scientific">Enhydra lutris kenyoni</name>
    <name type="common">northern sea otter</name>
    <dbReference type="NCBI Taxonomy" id="391180"/>
    <lineage>
        <taxon>Eukaryota</taxon>
        <taxon>Metazoa</taxon>
        <taxon>Chordata</taxon>
        <taxon>Craniata</taxon>
        <taxon>Vertebrata</taxon>
        <taxon>Euteleostomi</taxon>
        <taxon>Mammalia</taxon>
        <taxon>Eutheria</taxon>
        <taxon>Laurasiatheria</taxon>
        <taxon>Carnivora</taxon>
        <taxon>Caniformia</taxon>
        <taxon>Musteloidea</taxon>
        <taxon>Mustelidae</taxon>
        <taxon>Lutrinae</taxon>
        <taxon>Enhydra</taxon>
    </lineage>
</organism>
<dbReference type="Pfam" id="PF03451">
    <property type="entry name" value="HELP"/>
    <property type="match status" value="1"/>
</dbReference>
<evidence type="ECO:0000256" key="6">
    <source>
        <dbReference type="ARBA" id="ARBA00022737"/>
    </source>
</evidence>
<evidence type="ECO:0000256" key="3">
    <source>
        <dbReference type="ARBA" id="ARBA00022490"/>
    </source>
</evidence>
<keyword evidence="13" id="KW-1185">Reference proteome</keyword>
<dbReference type="InterPro" id="IPR005108">
    <property type="entry name" value="HELP"/>
</dbReference>
<keyword evidence="7" id="KW-0206">Cytoskeleton</keyword>
<dbReference type="RefSeq" id="XP_022379705.1">
    <property type="nucleotide sequence ID" value="XM_022523997.1"/>
</dbReference>
<dbReference type="InterPro" id="IPR001680">
    <property type="entry name" value="WD40_rpt"/>
</dbReference>
<evidence type="ECO:0000256" key="9">
    <source>
        <dbReference type="SAM" id="Coils"/>
    </source>
</evidence>
<evidence type="ECO:0000259" key="11">
    <source>
        <dbReference type="Pfam" id="PF23409"/>
    </source>
</evidence>
<feature type="compositionally biased region" description="Basic and acidic residues" evidence="10">
    <location>
        <begin position="118"/>
        <end position="127"/>
    </location>
</feature>
<dbReference type="InterPro" id="IPR015943">
    <property type="entry name" value="WD40/YVTN_repeat-like_dom_sf"/>
</dbReference>
<evidence type="ECO:0000256" key="8">
    <source>
        <dbReference type="PROSITE-ProRule" id="PRU00221"/>
    </source>
</evidence>
<dbReference type="FunFam" id="2.130.10.10:FF:000005">
    <property type="entry name" value="Putative echinoderm microtubule-associated protein-like 1"/>
    <property type="match status" value="1"/>
</dbReference>
<proteinExistence type="inferred from homology"/>
<reference evidence="14" key="1">
    <citation type="submission" date="2025-08" db="UniProtKB">
        <authorList>
            <consortium name="RefSeq"/>
        </authorList>
    </citation>
    <scope>IDENTIFICATION</scope>
    <source>
        <tissue evidence="14">Blood</tissue>
    </source>
</reference>
<dbReference type="InterPro" id="IPR050630">
    <property type="entry name" value="WD_repeat_EMAP"/>
</dbReference>
<dbReference type="GeneID" id="111160695"/>
<feature type="region of interest" description="Disordered" evidence="10">
    <location>
        <begin position="72"/>
        <end position="144"/>
    </location>
</feature>
<evidence type="ECO:0000256" key="10">
    <source>
        <dbReference type="SAM" id="MobiDB-lite"/>
    </source>
</evidence>
<evidence type="ECO:0000313" key="13">
    <source>
        <dbReference type="Proteomes" id="UP000248482"/>
    </source>
</evidence>
<dbReference type="Proteomes" id="UP000248482">
    <property type="component" value="Unplaced"/>
</dbReference>
<keyword evidence="3" id="KW-0963">Cytoplasm</keyword>
<evidence type="ECO:0000256" key="7">
    <source>
        <dbReference type="ARBA" id="ARBA00023212"/>
    </source>
</evidence>
<dbReference type="GO" id="GO:0072686">
    <property type="term" value="C:mitotic spindle"/>
    <property type="evidence" value="ECO:0007669"/>
    <property type="project" value="TreeGrafter"/>
</dbReference>
<evidence type="ECO:0000259" key="12">
    <source>
        <dbReference type="Pfam" id="PF23414"/>
    </source>
</evidence>
<evidence type="ECO:0000256" key="4">
    <source>
        <dbReference type="ARBA" id="ARBA00022574"/>
    </source>
</evidence>
<dbReference type="GO" id="GO:0008017">
    <property type="term" value="F:microtubule binding"/>
    <property type="evidence" value="ECO:0007669"/>
    <property type="project" value="TreeGrafter"/>
</dbReference>
<sequence length="784" mass="85189">MEVDDRVSALEQRLQLQEDELAVLKAALADALRRLRACEEQGAALRARGTPKGRAPPRLGTTASVCQLLKGLPTRTPLNGAGPPRRVGGYATSPSSPKKEASTSGRSARRYLSPERLASVRREDPRSRTTSSSSNCSAKKEGKTKEVIFSMEEGSVKMFLRGRPVPMLIPDELAPTYSLDTRSELPSSRLKLDWVYGYRGRDCRANLYLLPTGEIVYFVASVAVLYSVEEQRQRHYLGHNDDIKCLAVHPDMVTIATGQVAGTTKEGKPLPPHVRIWDSVSLSTLHVLGLGVFDRAVCCVGFSKSNGGNLLCAVDESNDHMLSVWDWAKEAKVVDGKCSNEAVLVATFHPTDPTLLITCGKSHIYFWSLEGGSLSKRQGLFEKHEKPKYVLCVTFLEGGDVVTGDSGGNLYVWGKGGNRITQAVLGAHDGGVFGLCALRDGTLVSGGGRDRRVVLWGSDYSKLQEVEVPEDFGPVRTVAEGRGDTLYVGTTRNSILQGSVHTGFSLLVQGHVEELWGLATHPSRAQFVTCGQDKLVHLWSVESHQPLWSRVIEDPARSAGFHPSGSVLAVGTVTGRWLLLDTETHDLVAIHTDGNEQISVVSFSPDGAYLTVGSHDNLVYVYTVDQGGRKVSRLGKCSGHSSFITHLDWAQDSSCFVTNSGDYEILYWDPATCKQITSADAVRNMEWATATCVLGFGVFGIWSEGADGTDINAVARSHDGKLLASADDFGKVHLFSYPCCQPRALSHKYGGHSSHVTNVAFLWDDSVALTTGGKDTSVLQWRVV</sequence>
<dbReference type="PROSITE" id="PS50082">
    <property type="entry name" value="WD_REPEATS_2"/>
    <property type="match status" value="5"/>
</dbReference>